<gene>
    <name evidence="3" type="ORF">AAAT34_00905</name>
</gene>
<protein>
    <submittedName>
        <fullName evidence="3">DUF6291 domain-containing protein</fullName>
    </submittedName>
</protein>
<reference evidence="3 4" key="1">
    <citation type="submission" date="2024-04" db="EMBL/GenBank/DDBJ databases">
        <title>Human intestinal bacterial collection.</title>
        <authorList>
            <person name="Pauvert C."/>
            <person name="Hitch T.C.A."/>
            <person name="Clavel T."/>
        </authorList>
    </citation>
    <scope>NUCLEOTIDE SEQUENCE [LARGE SCALE GENOMIC DNA]</scope>
    <source>
        <strain evidence="3 4">CLA-AA-H145</strain>
    </source>
</reference>
<proteinExistence type="predicted"/>
<dbReference type="Pfam" id="PF19808">
    <property type="entry name" value="DUF6291"/>
    <property type="match status" value="1"/>
</dbReference>
<feature type="region of interest" description="Disordered" evidence="1">
    <location>
        <begin position="75"/>
        <end position="108"/>
    </location>
</feature>
<evidence type="ECO:0000313" key="3">
    <source>
        <dbReference type="EMBL" id="MEQ2485609.1"/>
    </source>
</evidence>
<keyword evidence="4" id="KW-1185">Reference proteome</keyword>
<dbReference type="EMBL" id="JBBNFP010000002">
    <property type="protein sequence ID" value="MEQ2485609.1"/>
    <property type="molecule type" value="Genomic_DNA"/>
</dbReference>
<name>A0ABV1FMH8_9BACT</name>
<evidence type="ECO:0000313" key="4">
    <source>
        <dbReference type="Proteomes" id="UP001487296"/>
    </source>
</evidence>
<sequence>MEFVRKKFPFTRTLNHLIESCPVEDKLALIEAFIAYGLDGIENELHGRAFELFLQAKVELDKSWKLYRNGCSKPETHHRGGAPKNNRNAAKSTPSQYQNNTNCISSLSTNTTSNNITIKKEKNKEEKEGMLVFDEQFIPALNKWSGYLCELYHREQSLSTIEACYKKLQALSGGDPSKADAIVNYCISRGWRGLYPIPTSNQFKGSISKRMEAGVTLKDNSLSKYDNQEKW</sequence>
<evidence type="ECO:0000256" key="1">
    <source>
        <dbReference type="SAM" id="MobiDB-lite"/>
    </source>
</evidence>
<feature type="compositionally biased region" description="Low complexity" evidence="1">
    <location>
        <begin position="99"/>
        <end position="108"/>
    </location>
</feature>
<feature type="compositionally biased region" description="Polar residues" evidence="1">
    <location>
        <begin position="85"/>
        <end position="98"/>
    </location>
</feature>
<dbReference type="Proteomes" id="UP001487296">
    <property type="component" value="Unassembled WGS sequence"/>
</dbReference>
<dbReference type="RefSeq" id="WP_215758555.1">
    <property type="nucleotide sequence ID" value="NZ_JAHKBE010000001.1"/>
</dbReference>
<organism evidence="3 4">
    <name type="scientific">Hallella faecis</name>
    <dbReference type="NCBI Taxonomy" id="2841596"/>
    <lineage>
        <taxon>Bacteria</taxon>
        <taxon>Pseudomonadati</taxon>
        <taxon>Bacteroidota</taxon>
        <taxon>Bacteroidia</taxon>
        <taxon>Bacteroidales</taxon>
        <taxon>Prevotellaceae</taxon>
        <taxon>Hallella</taxon>
    </lineage>
</organism>
<comment type="caution">
    <text evidence="3">The sequence shown here is derived from an EMBL/GenBank/DDBJ whole genome shotgun (WGS) entry which is preliminary data.</text>
</comment>
<accession>A0ABV1FMH8</accession>
<evidence type="ECO:0000259" key="2">
    <source>
        <dbReference type="Pfam" id="PF19808"/>
    </source>
</evidence>
<feature type="domain" description="DUF6291" evidence="2">
    <location>
        <begin position="8"/>
        <end position="84"/>
    </location>
</feature>
<dbReference type="InterPro" id="IPR046258">
    <property type="entry name" value="DUF6291"/>
</dbReference>